<evidence type="ECO:0000256" key="4">
    <source>
        <dbReference type="ARBA" id="ARBA00022692"/>
    </source>
</evidence>
<dbReference type="GO" id="GO:0015204">
    <property type="term" value="F:urea transmembrane transporter activity"/>
    <property type="evidence" value="ECO:0007669"/>
    <property type="project" value="InterPro"/>
</dbReference>
<evidence type="ECO:0000256" key="9">
    <source>
        <dbReference type="SAM" id="Phobius"/>
    </source>
</evidence>
<feature type="transmembrane region" description="Helical" evidence="9">
    <location>
        <begin position="442"/>
        <end position="461"/>
    </location>
</feature>
<dbReference type="STRING" id="1157962.A0A250X3N2"/>
<gene>
    <name evidence="10" type="ORF">CEUSTIGMA_g4826.t1</name>
</gene>
<evidence type="ECO:0000256" key="2">
    <source>
        <dbReference type="ARBA" id="ARBA00006434"/>
    </source>
</evidence>
<evidence type="ECO:0000313" key="11">
    <source>
        <dbReference type="Proteomes" id="UP000232323"/>
    </source>
</evidence>
<feature type="transmembrane region" description="Helical" evidence="9">
    <location>
        <begin position="151"/>
        <end position="168"/>
    </location>
</feature>
<dbReference type="PANTHER" id="PTHR46154:SF4">
    <property type="entry name" value="UREA ACTIVE TRANSPORTER"/>
    <property type="match status" value="1"/>
</dbReference>
<keyword evidence="5 9" id="KW-1133">Transmembrane helix</keyword>
<dbReference type="Pfam" id="PF00474">
    <property type="entry name" value="SSF"/>
    <property type="match status" value="1"/>
</dbReference>
<comment type="caution">
    <text evidence="10">The sequence shown here is derived from an EMBL/GenBank/DDBJ whole genome shotgun (WGS) entry which is preliminary data.</text>
</comment>
<feature type="transmembrane region" description="Helical" evidence="9">
    <location>
        <begin position="343"/>
        <end position="369"/>
    </location>
</feature>
<feature type="transmembrane region" description="Helical" evidence="9">
    <location>
        <begin position="92"/>
        <end position="112"/>
    </location>
</feature>
<dbReference type="Gene3D" id="1.20.1730.10">
    <property type="entry name" value="Sodium/glucose cotransporter"/>
    <property type="match status" value="1"/>
</dbReference>
<dbReference type="InterPro" id="IPR038377">
    <property type="entry name" value="Na/Glc_symporter_sf"/>
</dbReference>
<keyword evidence="11" id="KW-1185">Reference proteome</keyword>
<evidence type="ECO:0000256" key="8">
    <source>
        <dbReference type="SAM" id="MobiDB-lite"/>
    </source>
</evidence>
<comment type="similarity">
    <text evidence="2 7">Belongs to the sodium:solute symporter (SSF) (TC 2.A.21) family.</text>
</comment>
<feature type="transmembrane region" description="Helical" evidence="9">
    <location>
        <begin position="381"/>
        <end position="405"/>
    </location>
</feature>
<comment type="subcellular location">
    <subcellularLocation>
        <location evidence="1">Membrane</location>
        <topology evidence="1">Multi-pass membrane protein</topology>
    </subcellularLocation>
</comment>
<dbReference type="PANTHER" id="PTHR46154">
    <property type="match status" value="1"/>
</dbReference>
<feature type="transmembrane region" description="Helical" evidence="9">
    <location>
        <begin position="473"/>
        <end position="497"/>
    </location>
</feature>
<dbReference type="OrthoDB" id="6132759at2759"/>
<dbReference type="EMBL" id="BEGY01000024">
    <property type="protein sequence ID" value="GAX77380.1"/>
    <property type="molecule type" value="Genomic_DNA"/>
</dbReference>
<keyword evidence="4 9" id="KW-0812">Transmembrane</keyword>
<dbReference type="CDD" id="cd11476">
    <property type="entry name" value="SLC5sbd_DUR3"/>
    <property type="match status" value="1"/>
</dbReference>
<evidence type="ECO:0000313" key="10">
    <source>
        <dbReference type="EMBL" id="GAX77380.1"/>
    </source>
</evidence>
<protein>
    <recommendedName>
        <fullName evidence="12">Urea active transporter</fullName>
    </recommendedName>
</protein>
<evidence type="ECO:0008006" key="12">
    <source>
        <dbReference type="Google" id="ProtNLM"/>
    </source>
</evidence>
<feature type="transmembrane region" description="Helical" evidence="9">
    <location>
        <begin position="230"/>
        <end position="252"/>
    </location>
</feature>
<feature type="region of interest" description="Disordered" evidence="8">
    <location>
        <begin position="536"/>
        <end position="590"/>
    </location>
</feature>
<evidence type="ECO:0000256" key="7">
    <source>
        <dbReference type="RuleBase" id="RU362091"/>
    </source>
</evidence>
<dbReference type="GO" id="GO:0005886">
    <property type="term" value="C:plasma membrane"/>
    <property type="evidence" value="ECO:0007669"/>
    <property type="project" value="TreeGrafter"/>
</dbReference>
<dbReference type="PROSITE" id="PS50283">
    <property type="entry name" value="NA_SOLUT_SYMP_3"/>
    <property type="match status" value="1"/>
</dbReference>
<evidence type="ECO:0000256" key="6">
    <source>
        <dbReference type="ARBA" id="ARBA00023136"/>
    </source>
</evidence>
<proteinExistence type="inferred from homology"/>
<evidence type="ECO:0000256" key="1">
    <source>
        <dbReference type="ARBA" id="ARBA00004141"/>
    </source>
</evidence>
<feature type="transmembrane region" description="Helical" evidence="9">
    <location>
        <begin position="316"/>
        <end position="336"/>
    </location>
</feature>
<dbReference type="AlphaFoldDB" id="A0A250X3N2"/>
<sequence>MISSVEIKRKCPQIHTVLEVIMMRWGPTAHKVFLFFCLLTNVIVTSMLILGGASVISALSGVNIYAAAFLIPVGVMFYTAHGGLKATFMASWVHVTIIYIALIVYTFSIYAVNGDLGSPGKVWDNLTVMAGKVPVDGNRDGSYVTMLSQQGLIFGVINIIGNFGTVWVDQAYWQGAIAAQPSATFKGYVLGGLCWFSIPFTMATSMGLAARALDLPITSSEANQGLVPPAIAVFLLGQGGAFLMVLQLFMAVTASGSAEQIAVSSLIAYDVYKTYINPAATDKQVIFVSRIMVVVYGILSGLFAIILLSIGLSLGWVYLVMGIMIGSAVFPIAASITWSKCSAVAAITSALVSQPLAIMTWLVTAYTLYGEVNLTTTGENFPMMAGNLVALVFSALLCTILTYIYPQDFQWSDLKTLPGSRGCANFELKEEDRVMLDKVITWAYRAGGIFTLVFLVLWPLLSLPVGIFPKPYFTFWVVISMIWGLIAAAIIIFLPLIEASDAILANLKMIFCCQGWNNETEAAVPSPEELQAASFDDLDSEKKQDQGKVMVATGPDPTKMDRNPVAGNQGGERVNDTAHGPSPTGYNTKP</sequence>
<feature type="transmembrane region" description="Helical" evidence="9">
    <location>
        <begin position="188"/>
        <end position="210"/>
    </location>
</feature>
<feature type="transmembrane region" description="Helical" evidence="9">
    <location>
        <begin position="291"/>
        <end position="310"/>
    </location>
</feature>
<feature type="transmembrane region" description="Helical" evidence="9">
    <location>
        <begin position="32"/>
        <end position="56"/>
    </location>
</feature>
<dbReference type="InterPro" id="IPR031155">
    <property type="entry name" value="DUR"/>
</dbReference>
<dbReference type="InterPro" id="IPR001734">
    <property type="entry name" value="Na/solute_symporter"/>
</dbReference>
<evidence type="ECO:0000256" key="5">
    <source>
        <dbReference type="ARBA" id="ARBA00022989"/>
    </source>
</evidence>
<dbReference type="Proteomes" id="UP000232323">
    <property type="component" value="Unassembled WGS sequence"/>
</dbReference>
<reference evidence="10 11" key="1">
    <citation type="submission" date="2017-08" db="EMBL/GenBank/DDBJ databases">
        <title>Acidophilic green algal genome provides insights into adaptation to an acidic environment.</title>
        <authorList>
            <person name="Hirooka S."/>
            <person name="Hirose Y."/>
            <person name="Kanesaki Y."/>
            <person name="Higuchi S."/>
            <person name="Fujiwara T."/>
            <person name="Onuma R."/>
            <person name="Era A."/>
            <person name="Ohbayashi R."/>
            <person name="Uzuka A."/>
            <person name="Nozaki H."/>
            <person name="Yoshikawa H."/>
            <person name="Miyagishima S.Y."/>
        </authorList>
    </citation>
    <scope>NUCLEOTIDE SEQUENCE [LARGE SCALE GENOMIC DNA]</scope>
    <source>
        <strain evidence="10 11">NIES-2499</strain>
    </source>
</reference>
<keyword evidence="3" id="KW-0813">Transport</keyword>
<feature type="transmembrane region" description="Helical" evidence="9">
    <location>
        <begin position="62"/>
        <end position="80"/>
    </location>
</feature>
<accession>A0A250X3N2</accession>
<organism evidence="10 11">
    <name type="scientific">Chlamydomonas eustigma</name>
    <dbReference type="NCBI Taxonomy" id="1157962"/>
    <lineage>
        <taxon>Eukaryota</taxon>
        <taxon>Viridiplantae</taxon>
        <taxon>Chlorophyta</taxon>
        <taxon>core chlorophytes</taxon>
        <taxon>Chlorophyceae</taxon>
        <taxon>CS clade</taxon>
        <taxon>Chlamydomonadales</taxon>
        <taxon>Chlamydomonadaceae</taxon>
        <taxon>Chlamydomonas</taxon>
    </lineage>
</organism>
<keyword evidence="6 9" id="KW-0472">Membrane</keyword>
<name>A0A250X3N2_9CHLO</name>
<evidence type="ECO:0000256" key="3">
    <source>
        <dbReference type="ARBA" id="ARBA00022448"/>
    </source>
</evidence>